<protein>
    <recommendedName>
        <fullName evidence="14">UDP-N-acetylmuramate--L-alanine ligase</fullName>
    </recommendedName>
</protein>
<keyword evidence="6" id="KW-0573">Peptidoglycan synthesis</keyword>
<dbReference type="EMBL" id="MPOH02000029">
    <property type="protein sequence ID" value="OQD51955.1"/>
    <property type="molecule type" value="Genomic_DNA"/>
</dbReference>
<keyword evidence="8" id="KW-0961">Cell wall biogenesis/degradation</keyword>
<dbReference type="InterPro" id="IPR036615">
    <property type="entry name" value="Mur_ligase_C_dom_sf"/>
</dbReference>
<dbReference type="GO" id="GO:0016881">
    <property type="term" value="F:acid-amino acid ligase activity"/>
    <property type="evidence" value="ECO:0007669"/>
    <property type="project" value="InterPro"/>
</dbReference>
<evidence type="ECO:0000259" key="9">
    <source>
        <dbReference type="Pfam" id="PF01225"/>
    </source>
</evidence>
<dbReference type="InterPro" id="IPR050061">
    <property type="entry name" value="MurCDEF_pg_biosynth"/>
</dbReference>
<dbReference type="SUPFAM" id="SSF53623">
    <property type="entry name" value="MurD-like peptide ligases, catalytic domain"/>
    <property type="match status" value="1"/>
</dbReference>
<dbReference type="InterPro" id="IPR013221">
    <property type="entry name" value="Mur_ligase_cen"/>
</dbReference>
<dbReference type="GO" id="GO:0005524">
    <property type="term" value="F:ATP binding"/>
    <property type="evidence" value="ECO:0007669"/>
    <property type="project" value="UniProtKB-KW"/>
</dbReference>
<evidence type="ECO:0000313" key="13">
    <source>
        <dbReference type="Proteomes" id="UP000184286"/>
    </source>
</evidence>
<dbReference type="Pfam" id="PF01225">
    <property type="entry name" value="Mur_ligase"/>
    <property type="match status" value="1"/>
</dbReference>
<gene>
    <name evidence="12" type="ORF">BM536_037100</name>
</gene>
<reference evidence="12 13" key="2">
    <citation type="submission" date="2017-02" db="EMBL/GenBank/DDBJ databases">
        <title>Draft genome sequence of Streptomyces phaeoluteigriseus type strain DSM41896.</title>
        <authorList>
            <person name="Salih T.S."/>
            <person name="Algora Gallardo L."/>
            <person name="Melo Santos T."/>
            <person name="Filgueira Martinez S."/>
            <person name="Herron P.R."/>
        </authorList>
    </citation>
    <scope>NUCLEOTIDE SEQUENCE [LARGE SCALE GENOMIC DNA]</scope>
    <source>
        <strain evidence="12 13">DSM 41896</strain>
    </source>
</reference>
<keyword evidence="1" id="KW-0436">Ligase</keyword>
<dbReference type="SUPFAM" id="SSF53244">
    <property type="entry name" value="MurD-like peptide ligases, peptide-binding domain"/>
    <property type="match status" value="1"/>
</dbReference>
<dbReference type="AlphaFoldDB" id="A0A1V6MHT8"/>
<keyword evidence="2" id="KW-0132">Cell division</keyword>
<keyword evidence="5" id="KW-0133">Cell shape</keyword>
<dbReference type="GO" id="GO:0009252">
    <property type="term" value="P:peptidoglycan biosynthetic process"/>
    <property type="evidence" value="ECO:0007669"/>
    <property type="project" value="UniProtKB-KW"/>
</dbReference>
<dbReference type="Gene3D" id="3.40.1190.10">
    <property type="entry name" value="Mur-like, catalytic domain"/>
    <property type="match status" value="1"/>
</dbReference>
<accession>A0A1V6MHT8</accession>
<dbReference type="InterPro" id="IPR036565">
    <property type="entry name" value="Mur-like_cat_sf"/>
</dbReference>
<dbReference type="SUPFAM" id="SSF51984">
    <property type="entry name" value="MurCD N-terminal domain"/>
    <property type="match status" value="1"/>
</dbReference>
<evidence type="ECO:0000259" key="10">
    <source>
        <dbReference type="Pfam" id="PF02875"/>
    </source>
</evidence>
<dbReference type="Gene3D" id="3.40.50.720">
    <property type="entry name" value="NAD(P)-binding Rossmann-like Domain"/>
    <property type="match status" value="1"/>
</dbReference>
<proteinExistence type="predicted"/>
<organism evidence="12 13">
    <name type="scientific">Streptomyces phaeoluteigriseus</name>
    <dbReference type="NCBI Taxonomy" id="114686"/>
    <lineage>
        <taxon>Bacteria</taxon>
        <taxon>Bacillati</taxon>
        <taxon>Actinomycetota</taxon>
        <taxon>Actinomycetes</taxon>
        <taxon>Kitasatosporales</taxon>
        <taxon>Streptomycetaceae</taxon>
        <taxon>Streptomyces</taxon>
        <taxon>Streptomyces aurantiacus group</taxon>
    </lineage>
</organism>
<dbReference type="Pfam" id="PF02875">
    <property type="entry name" value="Mur_ligase_C"/>
    <property type="match status" value="1"/>
</dbReference>
<dbReference type="GO" id="GO:0008360">
    <property type="term" value="P:regulation of cell shape"/>
    <property type="evidence" value="ECO:0007669"/>
    <property type="project" value="UniProtKB-KW"/>
</dbReference>
<dbReference type="Pfam" id="PF08245">
    <property type="entry name" value="Mur_ligase_M"/>
    <property type="match status" value="1"/>
</dbReference>
<evidence type="ECO:0000256" key="2">
    <source>
        <dbReference type="ARBA" id="ARBA00022618"/>
    </source>
</evidence>
<dbReference type="STRING" id="114686.BM536_037100"/>
<feature type="domain" description="Mur ligase N-terminal catalytic" evidence="9">
    <location>
        <begin position="14"/>
        <end position="108"/>
    </location>
</feature>
<evidence type="ECO:0000256" key="7">
    <source>
        <dbReference type="ARBA" id="ARBA00023306"/>
    </source>
</evidence>
<evidence type="ECO:0000256" key="3">
    <source>
        <dbReference type="ARBA" id="ARBA00022741"/>
    </source>
</evidence>
<feature type="domain" description="Mur ligase C-terminal" evidence="10">
    <location>
        <begin position="315"/>
        <end position="443"/>
    </location>
</feature>
<name>A0A1V6MHT8_9ACTN</name>
<dbReference type="Proteomes" id="UP000184286">
    <property type="component" value="Unassembled WGS sequence"/>
</dbReference>
<dbReference type="Gene3D" id="3.90.190.20">
    <property type="entry name" value="Mur ligase, C-terminal domain"/>
    <property type="match status" value="1"/>
</dbReference>
<evidence type="ECO:0000256" key="4">
    <source>
        <dbReference type="ARBA" id="ARBA00022840"/>
    </source>
</evidence>
<dbReference type="GO" id="GO:0051301">
    <property type="term" value="P:cell division"/>
    <property type="evidence" value="ECO:0007669"/>
    <property type="project" value="UniProtKB-KW"/>
</dbReference>
<keyword evidence="7" id="KW-0131">Cell cycle</keyword>
<evidence type="ECO:0000259" key="11">
    <source>
        <dbReference type="Pfam" id="PF08245"/>
    </source>
</evidence>
<dbReference type="PANTHER" id="PTHR43445:SF3">
    <property type="entry name" value="UDP-N-ACETYLMURAMATE--L-ALANINE LIGASE"/>
    <property type="match status" value="1"/>
</dbReference>
<comment type="caution">
    <text evidence="12">The sequence shown here is derived from an EMBL/GenBank/DDBJ whole genome shotgun (WGS) entry which is preliminary data.</text>
</comment>
<evidence type="ECO:0000256" key="8">
    <source>
        <dbReference type="ARBA" id="ARBA00023316"/>
    </source>
</evidence>
<reference evidence="13" key="1">
    <citation type="submission" date="2016-11" db="EMBL/GenBank/DDBJ databases">
        <authorList>
            <person name="Schniete J.K."/>
            <person name="Salih T."/>
            <person name="Algora Gallardo L."/>
            <person name="Martinez Fernandez S."/>
            <person name="Herron P.R."/>
        </authorList>
    </citation>
    <scope>NUCLEOTIDE SEQUENCE [LARGE SCALE GENOMIC DNA]</scope>
    <source>
        <strain evidence="13">DSM 41896</strain>
    </source>
</reference>
<feature type="domain" description="Mur ligase central" evidence="11">
    <location>
        <begin position="167"/>
        <end position="292"/>
    </location>
</feature>
<dbReference type="PANTHER" id="PTHR43445">
    <property type="entry name" value="UDP-N-ACETYLMURAMATE--L-ALANINE LIGASE-RELATED"/>
    <property type="match status" value="1"/>
</dbReference>
<sequence length="464" mass="45447">MPSPVGPLDLTRPHFVGICGAGMSALALLLAGRGAQVSGSDVKAGEAAAGLETAGCRVRAGHHAANIAGASVVVWSSVIDAANPEIVAARAAGVPVAHRSHVLAQLVAGAERSVVVTGTHGKSTATAMLAAAVGHLSPSWAAGAAPVGGVNGHAGSGLLIAEGDESDRSVALYRSAVAVVLNADDDHPETFAGTADVVGTLTDFATQAGTLVVSADDAGAREVTGRVRGHGGTQVVTFGESTEAGVRLLSAVPAAAGGSTVTVLDPRGVQVSWTVRSPGHAAVLASLAAYAAGRALSEAPQVLAAGLSGFAGVQRRMQLLGAVAGVRVVDSFAHHPAAIALDIAAARELTDGRVLVAFEPCGATRVRVLGPRMGAALAGADEVVLLPVRDAVPTEAGAVTGEGIEHAAASAGGRVHAADGLVQAAGVLADLARPGDVVVTMGVGEVAGLGALLLQPAARPLAGV</sequence>
<evidence type="ECO:0008006" key="14">
    <source>
        <dbReference type="Google" id="ProtNLM"/>
    </source>
</evidence>
<evidence type="ECO:0000256" key="6">
    <source>
        <dbReference type="ARBA" id="ARBA00022984"/>
    </source>
</evidence>
<keyword evidence="3" id="KW-0547">Nucleotide-binding</keyword>
<evidence type="ECO:0000256" key="1">
    <source>
        <dbReference type="ARBA" id="ARBA00022598"/>
    </source>
</evidence>
<dbReference type="GO" id="GO:0071555">
    <property type="term" value="P:cell wall organization"/>
    <property type="evidence" value="ECO:0007669"/>
    <property type="project" value="UniProtKB-KW"/>
</dbReference>
<evidence type="ECO:0000313" key="12">
    <source>
        <dbReference type="EMBL" id="OQD51955.1"/>
    </source>
</evidence>
<dbReference type="InterPro" id="IPR000713">
    <property type="entry name" value="Mur_ligase_N"/>
</dbReference>
<keyword evidence="4" id="KW-0067">ATP-binding</keyword>
<dbReference type="InterPro" id="IPR004101">
    <property type="entry name" value="Mur_ligase_C"/>
</dbReference>
<evidence type="ECO:0000256" key="5">
    <source>
        <dbReference type="ARBA" id="ARBA00022960"/>
    </source>
</evidence>